<evidence type="ECO:0008006" key="4">
    <source>
        <dbReference type="Google" id="ProtNLM"/>
    </source>
</evidence>
<organism evidence="2 3">
    <name type="scientific">Patiria miniata</name>
    <name type="common">Bat star</name>
    <name type="synonym">Asterina miniata</name>
    <dbReference type="NCBI Taxonomy" id="46514"/>
    <lineage>
        <taxon>Eukaryota</taxon>
        <taxon>Metazoa</taxon>
        <taxon>Echinodermata</taxon>
        <taxon>Eleutherozoa</taxon>
        <taxon>Asterozoa</taxon>
        <taxon>Asteroidea</taxon>
        <taxon>Valvatacea</taxon>
        <taxon>Valvatida</taxon>
        <taxon>Asterinidae</taxon>
        <taxon>Patiria</taxon>
    </lineage>
</organism>
<protein>
    <recommendedName>
        <fullName evidence="4">PDZ domain-containing protein</fullName>
    </recommendedName>
</protein>
<proteinExistence type="predicted"/>
<dbReference type="Gene3D" id="2.30.42.10">
    <property type="match status" value="1"/>
</dbReference>
<evidence type="ECO:0000313" key="2">
    <source>
        <dbReference type="EnsemblMetazoa" id="XP_038067654.1"/>
    </source>
</evidence>
<accession>A0A914AVX3</accession>
<feature type="compositionally biased region" description="Polar residues" evidence="1">
    <location>
        <begin position="38"/>
        <end position="48"/>
    </location>
</feature>
<dbReference type="SUPFAM" id="SSF50156">
    <property type="entry name" value="PDZ domain-like"/>
    <property type="match status" value="1"/>
</dbReference>
<dbReference type="InterPro" id="IPR036034">
    <property type="entry name" value="PDZ_sf"/>
</dbReference>
<name>A0A914AVX3_PATMI</name>
<dbReference type="OMA" id="AHETHRH"/>
<keyword evidence="3" id="KW-1185">Reference proteome</keyword>
<dbReference type="AlphaFoldDB" id="A0A914AVX3"/>
<dbReference type="EnsemblMetazoa" id="XM_038211726.1">
    <property type="protein sequence ID" value="XP_038067654.1"/>
    <property type="gene ID" value="LOC119737400"/>
</dbReference>
<dbReference type="GeneID" id="119737400"/>
<sequence>MHVLLFRPYRVRTRKLAARGEHIFCMNMGNVARKRQKGTSPEKVTQSPDEAACEQRSAQETHQANAPEFGGPMFLPNFKAVGGKLVDFDADLNDIDGQYVLQNVAKDGLAYSAGFRTGDKLFQINGTNIEGFGIEFILDLLRTFHGYQVPQLMLAVERKPEIAGEPSLFIWVIFKVVWQDGIPKIEVIQTLENDTDEMPFIVLGPSFAWRGPPVVAYDIYIDGKQQLYLSIQKDKVVFTTYSKQSIFHGYSYYGGQPRSGNVLAYSLQPLKPNKKQPESTTPVGTAGNTVSAMDFPKYMLNKKDIPTDPRFWYQKHYQNGFSLESVVAKGMYLAMAPNGVAMLSENQTELKVNRSTMTASKLEPSCAMTKV</sequence>
<dbReference type="RefSeq" id="XP_038067654.1">
    <property type="nucleotide sequence ID" value="XM_038211726.1"/>
</dbReference>
<evidence type="ECO:0000313" key="3">
    <source>
        <dbReference type="Proteomes" id="UP000887568"/>
    </source>
</evidence>
<reference evidence="2" key="1">
    <citation type="submission" date="2022-11" db="UniProtKB">
        <authorList>
            <consortium name="EnsemblMetazoa"/>
        </authorList>
    </citation>
    <scope>IDENTIFICATION</scope>
</reference>
<evidence type="ECO:0000256" key="1">
    <source>
        <dbReference type="SAM" id="MobiDB-lite"/>
    </source>
</evidence>
<dbReference type="OrthoDB" id="10403021at2759"/>
<dbReference type="Proteomes" id="UP000887568">
    <property type="component" value="Unplaced"/>
</dbReference>
<feature type="region of interest" description="Disordered" evidence="1">
    <location>
        <begin position="34"/>
        <end position="69"/>
    </location>
</feature>